<evidence type="ECO:0000313" key="2">
    <source>
        <dbReference type="Proteomes" id="UP000287171"/>
    </source>
</evidence>
<dbReference type="RefSeq" id="WP_126626145.1">
    <property type="nucleotide sequence ID" value="NZ_BIFT01000001.1"/>
</dbReference>
<evidence type="ECO:0000313" key="1">
    <source>
        <dbReference type="EMBL" id="GCE25580.1"/>
    </source>
</evidence>
<keyword evidence="2" id="KW-1185">Reference proteome</keyword>
<name>A0A402B2I8_9CHLR</name>
<comment type="caution">
    <text evidence="1">The sequence shown here is derived from an EMBL/GenBank/DDBJ whole genome shotgun (WGS) entry which is preliminary data.</text>
</comment>
<proteinExistence type="predicted"/>
<protein>
    <submittedName>
        <fullName evidence="1">Uncharacterized protein</fullName>
    </submittedName>
</protein>
<sequence length="64" mass="7102">MRKQYLRWILPILALLIMATVLVLGPAIFSHAAGVKTVSPTTTPITTPTTTPSKKVSPNYFWFD</sequence>
<dbReference type="AlphaFoldDB" id="A0A402B2I8"/>
<dbReference type="Proteomes" id="UP000287171">
    <property type="component" value="Unassembled WGS sequence"/>
</dbReference>
<accession>A0A402B2I8</accession>
<dbReference type="OrthoDB" id="166972at2"/>
<gene>
    <name evidence="1" type="ORF">KDA_10640</name>
</gene>
<dbReference type="EMBL" id="BIFT01000001">
    <property type="protein sequence ID" value="GCE25580.1"/>
    <property type="molecule type" value="Genomic_DNA"/>
</dbReference>
<organism evidence="1 2">
    <name type="scientific">Dictyobacter alpinus</name>
    <dbReference type="NCBI Taxonomy" id="2014873"/>
    <lineage>
        <taxon>Bacteria</taxon>
        <taxon>Bacillati</taxon>
        <taxon>Chloroflexota</taxon>
        <taxon>Ktedonobacteria</taxon>
        <taxon>Ktedonobacterales</taxon>
        <taxon>Dictyobacteraceae</taxon>
        <taxon>Dictyobacter</taxon>
    </lineage>
</organism>
<reference evidence="2" key="1">
    <citation type="submission" date="2018-12" db="EMBL/GenBank/DDBJ databases">
        <title>Tengunoibacter tsumagoiensis gen. nov., sp. nov., Dictyobacter kobayashii sp. nov., D. alpinus sp. nov., and D. joshuensis sp. nov. and description of Dictyobacteraceae fam. nov. within the order Ktedonobacterales isolated from Tengu-no-mugimeshi.</title>
        <authorList>
            <person name="Wang C.M."/>
            <person name="Zheng Y."/>
            <person name="Sakai Y."/>
            <person name="Toyoda A."/>
            <person name="Minakuchi Y."/>
            <person name="Abe K."/>
            <person name="Yokota A."/>
            <person name="Yabe S."/>
        </authorList>
    </citation>
    <scope>NUCLEOTIDE SEQUENCE [LARGE SCALE GENOMIC DNA]</scope>
    <source>
        <strain evidence="2">Uno16</strain>
    </source>
</reference>